<proteinExistence type="predicted"/>
<reference evidence="1 2" key="1">
    <citation type="journal article" date="2019" name="Sci. Rep.">
        <title>Orb-weaving spider Araneus ventricosus genome elucidates the spidroin gene catalogue.</title>
        <authorList>
            <person name="Kono N."/>
            <person name="Nakamura H."/>
            <person name="Ohtoshi R."/>
            <person name="Moran D.A.P."/>
            <person name="Shinohara A."/>
            <person name="Yoshida Y."/>
            <person name="Fujiwara M."/>
            <person name="Mori M."/>
            <person name="Tomita M."/>
            <person name="Arakawa K."/>
        </authorList>
    </citation>
    <scope>NUCLEOTIDE SEQUENCE [LARGE SCALE GENOMIC DNA]</scope>
</reference>
<evidence type="ECO:0000313" key="1">
    <source>
        <dbReference type="EMBL" id="GBL91412.1"/>
    </source>
</evidence>
<dbReference type="AlphaFoldDB" id="A0A4Y2BGM0"/>
<name>A0A4Y2BGM0_ARAVE</name>
<evidence type="ECO:0000313" key="2">
    <source>
        <dbReference type="Proteomes" id="UP000499080"/>
    </source>
</evidence>
<protein>
    <submittedName>
        <fullName evidence="1">Uncharacterized protein</fullName>
    </submittedName>
</protein>
<comment type="caution">
    <text evidence="1">The sequence shown here is derived from an EMBL/GenBank/DDBJ whole genome shotgun (WGS) entry which is preliminary data.</text>
</comment>
<gene>
    <name evidence="1" type="ORF">AVEN_136917_1</name>
</gene>
<dbReference type="EMBL" id="BGPR01000079">
    <property type="protein sequence ID" value="GBL91412.1"/>
    <property type="molecule type" value="Genomic_DNA"/>
</dbReference>
<accession>A0A4Y2BGM0</accession>
<keyword evidence="2" id="KW-1185">Reference proteome</keyword>
<dbReference type="Proteomes" id="UP000499080">
    <property type="component" value="Unassembled WGS sequence"/>
</dbReference>
<organism evidence="1 2">
    <name type="scientific">Araneus ventricosus</name>
    <name type="common">Orbweaver spider</name>
    <name type="synonym">Epeira ventricosa</name>
    <dbReference type="NCBI Taxonomy" id="182803"/>
    <lineage>
        <taxon>Eukaryota</taxon>
        <taxon>Metazoa</taxon>
        <taxon>Ecdysozoa</taxon>
        <taxon>Arthropoda</taxon>
        <taxon>Chelicerata</taxon>
        <taxon>Arachnida</taxon>
        <taxon>Araneae</taxon>
        <taxon>Araneomorphae</taxon>
        <taxon>Entelegynae</taxon>
        <taxon>Araneoidea</taxon>
        <taxon>Araneidae</taxon>
        <taxon>Araneus</taxon>
    </lineage>
</organism>
<sequence>MIVRAVFGGGVLAWPGDGLLGLRPQYSSCRNDYCLSESRKLRQGGVIRFSGYGWSWKETFTEVLSTYRGMEANDLRSWRQNEGPQKY</sequence>